<dbReference type="AlphaFoldDB" id="A0A941FK88"/>
<reference evidence="1" key="1">
    <citation type="submission" date="2021-04" db="EMBL/GenBank/DDBJ databases">
        <title>Whole genome sequencing of Enterococci isolates from hospitalized patients.</title>
        <authorList>
            <person name="Ogoti B.M."/>
            <person name="Onyambu F.G."/>
        </authorList>
    </citation>
    <scope>NUCLEOTIDE SEQUENCE</scope>
    <source>
        <strain evidence="1">242</strain>
    </source>
</reference>
<evidence type="ECO:0000313" key="1">
    <source>
        <dbReference type="EMBL" id="MBR8646213.1"/>
    </source>
</evidence>
<organism evidence="1 2">
    <name type="scientific">Peribacillus frigoritolerans</name>
    <dbReference type="NCBI Taxonomy" id="450367"/>
    <lineage>
        <taxon>Bacteria</taxon>
        <taxon>Bacillati</taxon>
        <taxon>Bacillota</taxon>
        <taxon>Bacilli</taxon>
        <taxon>Bacillales</taxon>
        <taxon>Bacillaceae</taxon>
        <taxon>Peribacillus</taxon>
    </lineage>
</organism>
<accession>A0A941FK88</accession>
<dbReference type="EMBL" id="JAGTPW010000079">
    <property type="protein sequence ID" value="MBR8646213.1"/>
    <property type="molecule type" value="Genomic_DNA"/>
</dbReference>
<protein>
    <submittedName>
        <fullName evidence="1">Uncharacterized protein</fullName>
    </submittedName>
</protein>
<dbReference type="Proteomes" id="UP000680045">
    <property type="component" value="Unassembled WGS sequence"/>
</dbReference>
<sequence>MKKILCKKVLVISIRTVIAFGNLTWSMSQASKLAKQREIETFEQKTVTSSGWEMAE</sequence>
<evidence type="ECO:0000313" key="2">
    <source>
        <dbReference type="Proteomes" id="UP000680045"/>
    </source>
</evidence>
<name>A0A941FK88_9BACI</name>
<gene>
    <name evidence="1" type="ORF">KEH51_27580</name>
</gene>
<comment type="caution">
    <text evidence="1">The sequence shown here is derived from an EMBL/GenBank/DDBJ whole genome shotgun (WGS) entry which is preliminary data.</text>
</comment>
<proteinExistence type="predicted"/>